<dbReference type="Pfam" id="PF10263">
    <property type="entry name" value="SprT-like"/>
    <property type="match status" value="1"/>
</dbReference>
<dbReference type="EMBL" id="KQ964250">
    <property type="protein sequence ID" value="KXJ91516.1"/>
    <property type="molecule type" value="Genomic_DNA"/>
</dbReference>
<dbReference type="GO" id="GO:0006950">
    <property type="term" value="P:response to stress"/>
    <property type="evidence" value="ECO:0007669"/>
    <property type="project" value="UniProtKB-ARBA"/>
</dbReference>
<name>A0A136J3H9_9PEZI</name>
<reference evidence="4" key="1">
    <citation type="submission" date="2016-02" db="EMBL/GenBank/DDBJ databases">
        <title>Draft genome sequence of Microdochium bolleyi, a fungal endophyte of beachgrass.</title>
        <authorList>
            <consortium name="DOE Joint Genome Institute"/>
            <person name="David A.S."/>
            <person name="May G."/>
            <person name="Haridas S."/>
            <person name="Lim J."/>
            <person name="Wang M."/>
            <person name="Labutti K."/>
            <person name="Lipzen A."/>
            <person name="Barry K."/>
            <person name="Grigoriev I.V."/>
        </authorList>
    </citation>
    <scope>NUCLEOTIDE SEQUENCE [LARGE SCALE GENOMIC DNA]</scope>
    <source>
        <strain evidence="4">J235TASD1</strain>
    </source>
</reference>
<protein>
    <recommendedName>
        <fullName evidence="2">SprT-like domain-containing protein</fullName>
    </recommendedName>
</protein>
<dbReference type="InterPro" id="IPR006640">
    <property type="entry name" value="SprT-like_domain"/>
</dbReference>
<gene>
    <name evidence="3" type="ORF">Micbo1qcDRAFT_163271</name>
</gene>
<feature type="compositionally biased region" description="Basic and acidic residues" evidence="1">
    <location>
        <begin position="364"/>
        <end position="390"/>
    </location>
</feature>
<keyword evidence="4" id="KW-1185">Reference proteome</keyword>
<dbReference type="InParanoid" id="A0A136J3H9"/>
<feature type="compositionally biased region" description="Gly residues" evidence="1">
    <location>
        <begin position="1"/>
        <end position="10"/>
    </location>
</feature>
<feature type="region of interest" description="Disordered" evidence="1">
    <location>
        <begin position="94"/>
        <end position="128"/>
    </location>
</feature>
<dbReference type="STRING" id="196109.A0A136J3H9"/>
<proteinExistence type="predicted"/>
<feature type="compositionally biased region" description="Basic and acidic residues" evidence="1">
    <location>
        <begin position="111"/>
        <end position="128"/>
    </location>
</feature>
<sequence>MAWYVGGGGTAMSRSSSGLSTPGELVHDQAFPDQPFFEGGKRRISITSIYGPDDGSYDSQPATLKRARHTVSAHVVIESIPPFYIIREDSSSPAPLAQNARERHRGSWQGYDEKPQEHPHDAGRHDLHHTPAKPAVAAAGSRGSASSTTIAIDDDADEDHHMSDEEAAESVELHVAENHKRNRHSKHERILKSLINPKARSADFEIDDEAIQGIFYAANEFFFCGRLKGRVTWEWADKRNSRFQANIIGTTALRKASEIGGYETLIILSSHFLRDKNYSRRLLISTFLHELVHSYLFICCGFKARASGGHTDGFVRIASLIDDWAGPETLHLRNIEADLDDFLADTARYQHDQLLRTSYCSGHTCERPTPRDGARADRPRGELAGRHKDSSFAGTQHRHGAVLAVESTPTFIILPTKRPEPKWHYEGPIDYRHNRLS</sequence>
<dbReference type="Proteomes" id="UP000070501">
    <property type="component" value="Unassembled WGS sequence"/>
</dbReference>
<feature type="domain" description="SprT-like" evidence="2">
    <location>
        <begin position="213"/>
        <end position="324"/>
    </location>
</feature>
<dbReference type="AlphaFoldDB" id="A0A136J3H9"/>
<evidence type="ECO:0000313" key="4">
    <source>
        <dbReference type="Proteomes" id="UP000070501"/>
    </source>
</evidence>
<organism evidence="3 4">
    <name type="scientific">Microdochium bolleyi</name>
    <dbReference type="NCBI Taxonomy" id="196109"/>
    <lineage>
        <taxon>Eukaryota</taxon>
        <taxon>Fungi</taxon>
        <taxon>Dikarya</taxon>
        <taxon>Ascomycota</taxon>
        <taxon>Pezizomycotina</taxon>
        <taxon>Sordariomycetes</taxon>
        <taxon>Xylariomycetidae</taxon>
        <taxon>Xylariales</taxon>
        <taxon>Microdochiaceae</taxon>
        <taxon>Microdochium</taxon>
    </lineage>
</organism>
<feature type="region of interest" description="Disordered" evidence="1">
    <location>
        <begin position="364"/>
        <end position="396"/>
    </location>
</feature>
<evidence type="ECO:0000256" key="1">
    <source>
        <dbReference type="SAM" id="MobiDB-lite"/>
    </source>
</evidence>
<accession>A0A136J3H9</accession>
<feature type="region of interest" description="Disordered" evidence="1">
    <location>
        <begin position="1"/>
        <end position="38"/>
    </location>
</feature>
<evidence type="ECO:0000313" key="3">
    <source>
        <dbReference type="EMBL" id="KXJ91516.1"/>
    </source>
</evidence>
<evidence type="ECO:0000259" key="2">
    <source>
        <dbReference type="Pfam" id="PF10263"/>
    </source>
</evidence>
<dbReference type="OrthoDB" id="5236983at2759"/>